<organism evidence="1 2">
    <name type="scientific">Glycomyces artemisiae</name>
    <dbReference type="NCBI Taxonomy" id="1076443"/>
    <lineage>
        <taxon>Bacteria</taxon>
        <taxon>Bacillati</taxon>
        <taxon>Actinomycetota</taxon>
        <taxon>Actinomycetes</taxon>
        <taxon>Glycomycetales</taxon>
        <taxon>Glycomycetaceae</taxon>
        <taxon>Glycomyces</taxon>
    </lineage>
</organism>
<evidence type="ECO:0000313" key="1">
    <source>
        <dbReference type="EMBL" id="PRY56457.1"/>
    </source>
</evidence>
<evidence type="ECO:0000313" key="2">
    <source>
        <dbReference type="Proteomes" id="UP000238176"/>
    </source>
</evidence>
<dbReference type="RefSeq" id="WP_106365883.1">
    <property type="nucleotide sequence ID" value="NZ_PVTJ01000009.1"/>
</dbReference>
<proteinExistence type="predicted"/>
<keyword evidence="2" id="KW-1185">Reference proteome</keyword>
<protein>
    <submittedName>
        <fullName evidence="1">Uncharacterized protein</fullName>
    </submittedName>
</protein>
<accession>A0A2T0UF56</accession>
<dbReference type="EMBL" id="PVTJ01000009">
    <property type="protein sequence ID" value="PRY56457.1"/>
    <property type="molecule type" value="Genomic_DNA"/>
</dbReference>
<gene>
    <name evidence="1" type="ORF">B0I28_109106</name>
</gene>
<name>A0A2T0UF56_9ACTN</name>
<comment type="caution">
    <text evidence="1">The sequence shown here is derived from an EMBL/GenBank/DDBJ whole genome shotgun (WGS) entry which is preliminary data.</text>
</comment>
<dbReference type="OrthoDB" id="4132237at2"/>
<dbReference type="AlphaFoldDB" id="A0A2T0UF56"/>
<dbReference type="Proteomes" id="UP000238176">
    <property type="component" value="Unassembled WGS sequence"/>
</dbReference>
<reference evidence="1 2" key="1">
    <citation type="submission" date="2018-03" db="EMBL/GenBank/DDBJ databases">
        <title>Genomic Encyclopedia of Type Strains, Phase III (KMG-III): the genomes of soil and plant-associated and newly described type strains.</title>
        <authorList>
            <person name="Whitman W."/>
        </authorList>
    </citation>
    <scope>NUCLEOTIDE SEQUENCE [LARGE SCALE GENOMIC DNA]</scope>
    <source>
        <strain evidence="1 2">CGMCC 4.7067</strain>
    </source>
</reference>
<sequence length="320" mass="34653">MTTQTCVLCRTTNSDGTEREPNLAAQGRQVCTGHYARAERRLDIIVPQWGMLSAALGSGNGHARVSGTAEPTLGVSVPVLDLIGPANTGTVSDPYGDQTGHASIASILRMWVIDWADARGRGERGPDALTVDALVTWLRDRLPWAVEEIRYDRDGQRVGGGHPALLEFADDLARIVGALRTANGDVPDADDHRHGIECPRCDLQTLYDTVDLAEDFIECLESRGGCGKLLKPSEYHRWVLMKEFFLRASIPCPQCGLAALAGARRLDRVECLEAKGGCGATIPWQAYDKWVKAVAAIERAGIPIWGHHHPLPGPALQNAA</sequence>